<dbReference type="AlphaFoldDB" id="A0A6J4HE67"/>
<gene>
    <name evidence="2" type="ORF">AVDCRST_MAG20-593</name>
</gene>
<feature type="compositionally biased region" description="Basic and acidic residues" evidence="1">
    <location>
        <begin position="65"/>
        <end position="80"/>
    </location>
</feature>
<organism evidence="2">
    <name type="scientific">uncultured Acidimicrobiales bacterium</name>
    <dbReference type="NCBI Taxonomy" id="310071"/>
    <lineage>
        <taxon>Bacteria</taxon>
        <taxon>Bacillati</taxon>
        <taxon>Actinomycetota</taxon>
        <taxon>Acidimicrobiia</taxon>
        <taxon>Acidimicrobiales</taxon>
        <taxon>environmental samples</taxon>
    </lineage>
</organism>
<sequence>ADPIPLRRLREPDPLRRHRHATHPLVPPLHRRRRADRGGHRGPRGAGRGGLLPLVRVGPCGGADRLPDRAASDRRGVPGL</sequence>
<feature type="non-terminal residue" evidence="2">
    <location>
        <position position="80"/>
    </location>
</feature>
<protein>
    <submittedName>
        <fullName evidence="2">Uncharacterized protein</fullName>
    </submittedName>
</protein>
<reference evidence="2" key="1">
    <citation type="submission" date="2020-02" db="EMBL/GenBank/DDBJ databases">
        <authorList>
            <person name="Meier V. D."/>
        </authorList>
    </citation>
    <scope>NUCLEOTIDE SEQUENCE</scope>
    <source>
        <strain evidence="2">AVDCRST_MAG20</strain>
    </source>
</reference>
<feature type="compositionally biased region" description="Basic residues" evidence="1">
    <location>
        <begin position="29"/>
        <end position="43"/>
    </location>
</feature>
<dbReference type="EMBL" id="CADCSY010000028">
    <property type="protein sequence ID" value="CAA9221244.1"/>
    <property type="molecule type" value="Genomic_DNA"/>
</dbReference>
<feature type="non-terminal residue" evidence="2">
    <location>
        <position position="1"/>
    </location>
</feature>
<proteinExistence type="predicted"/>
<name>A0A6J4HE67_9ACTN</name>
<feature type="region of interest" description="Disordered" evidence="1">
    <location>
        <begin position="1"/>
        <end position="80"/>
    </location>
</feature>
<evidence type="ECO:0000313" key="2">
    <source>
        <dbReference type="EMBL" id="CAA9221244.1"/>
    </source>
</evidence>
<evidence type="ECO:0000256" key="1">
    <source>
        <dbReference type="SAM" id="MobiDB-lite"/>
    </source>
</evidence>
<accession>A0A6J4HE67</accession>